<dbReference type="InterPro" id="IPR003593">
    <property type="entry name" value="AAA+_ATPase"/>
</dbReference>
<keyword evidence="3" id="KW-0067">ATP-binding</keyword>
<dbReference type="STRING" id="1797197.A2Y75_10120"/>
<keyword evidence="1" id="KW-0813">Transport</keyword>
<dbReference type="SMART" id="SM00382">
    <property type="entry name" value="AAA"/>
    <property type="match status" value="1"/>
</dbReference>
<feature type="domain" description="ABC transporter" evidence="4">
    <location>
        <begin position="2"/>
        <end position="223"/>
    </location>
</feature>
<dbReference type="PROSITE" id="PS00211">
    <property type="entry name" value="ABC_TRANSPORTER_1"/>
    <property type="match status" value="1"/>
</dbReference>
<dbReference type="InterPro" id="IPR027417">
    <property type="entry name" value="P-loop_NTPase"/>
</dbReference>
<dbReference type="Gene3D" id="3.40.50.300">
    <property type="entry name" value="P-loop containing nucleotide triphosphate hydrolases"/>
    <property type="match status" value="1"/>
</dbReference>
<dbReference type="PANTHER" id="PTHR24220:SF659">
    <property type="entry name" value="TRANSPORTER, PUTATIVE-RELATED"/>
    <property type="match status" value="1"/>
</dbReference>
<name>A0A1F2WI17_9ACTN</name>
<dbReference type="InterPro" id="IPR017911">
    <property type="entry name" value="MacB-like_ATP-bd"/>
</dbReference>
<proteinExistence type="predicted"/>
<reference evidence="5 6" key="1">
    <citation type="journal article" date="2016" name="Nat. Commun.">
        <title>Thousands of microbial genomes shed light on interconnected biogeochemical processes in an aquifer system.</title>
        <authorList>
            <person name="Anantharaman K."/>
            <person name="Brown C.T."/>
            <person name="Hug L.A."/>
            <person name="Sharon I."/>
            <person name="Castelle C.J."/>
            <person name="Probst A.J."/>
            <person name="Thomas B.C."/>
            <person name="Singh A."/>
            <person name="Wilkins M.J."/>
            <person name="Karaoz U."/>
            <person name="Brodie E.L."/>
            <person name="Williams K.H."/>
            <person name="Hubbard S.S."/>
            <person name="Banfield J.F."/>
        </authorList>
    </citation>
    <scope>NUCLEOTIDE SEQUENCE [LARGE SCALE GENOMIC DNA]</scope>
</reference>
<dbReference type="InterPro" id="IPR003439">
    <property type="entry name" value="ABC_transporter-like_ATP-bd"/>
</dbReference>
<dbReference type="GO" id="GO:0016887">
    <property type="term" value="F:ATP hydrolysis activity"/>
    <property type="evidence" value="ECO:0007669"/>
    <property type="project" value="InterPro"/>
</dbReference>
<comment type="caution">
    <text evidence="5">The sequence shown here is derived from an EMBL/GenBank/DDBJ whole genome shotgun (WGS) entry which is preliminary data.</text>
</comment>
<dbReference type="InterPro" id="IPR017871">
    <property type="entry name" value="ABC_transporter-like_CS"/>
</dbReference>
<dbReference type="CDD" id="cd03255">
    <property type="entry name" value="ABC_MJ0796_LolCDE_FtsE"/>
    <property type="match status" value="1"/>
</dbReference>
<dbReference type="GO" id="GO:0022857">
    <property type="term" value="F:transmembrane transporter activity"/>
    <property type="evidence" value="ECO:0007669"/>
    <property type="project" value="TreeGrafter"/>
</dbReference>
<dbReference type="GO" id="GO:0005886">
    <property type="term" value="C:plasma membrane"/>
    <property type="evidence" value="ECO:0007669"/>
    <property type="project" value="TreeGrafter"/>
</dbReference>
<evidence type="ECO:0000259" key="4">
    <source>
        <dbReference type="PROSITE" id="PS50893"/>
    </source>
</evidence>
<evidence type="ECO:0000256" key="3">
    <source>
        <dbReference type="ARBA" id="ARBA00022840"/>
    </source>
</evidence>
<evidence type="ECO:0000313" key="6">
    <source>
        <dbReference type="Proteomes" id="UP000177876"/>
    </source>
</evidence>
<keyword evidence="2" id="KW-0547">Nucleotide-binding</keyword>
<dbReference type="Proteomes" id="UP000177876">
    <property type="component" value="Unassembled WGS sequence"/>
</dbReference>
<evidence type="ECO:0000256" key="1">
    <source>
        <dbReference type="ARBA" id="ARBA00022448"/>
    </source>
</evidence>
<sequence length="223" mass="23660">MLDVKELNKTFKGKAGAVEAVKDVSFKAAKGEVTVILGPSGSGKTTLLYLIGSLESPDSGEIRVSGEDIGGASADLIKYRRERVGFVFQFFNLVTALTALENVTLPMDLAGLTPSEQHKRGVGLLERMGIDTRLQRSRANKMSGGEKQRVAIARALANDPEIILADEPTGNLDVATGKIVVDILGGLAREDGKSVLIVTHDESILDVADHAYKMIDGKLAASG</sequence>
<dbReference type="PROSITE" id="PS50893">
    <property type="entry name" value="ABC_TRANSPORTER_2"/>
    <property type="match status" value="1"/>
</dbReference>
<accession>A0A1F2WI17</accession>
<dbReference type="Pfam" id="PF00005">
    <property type="entry name" value="ABC_tran"/>
    <property type="match status" value="1"/>
</dbReference>
<evidence type="ECO:0000313" key="5">
    <source>
        <dbReference type="EMBL" id="OFW56496.1"/>
    </source>
</evidence>
<dbReference type="AlphaFoldDB" id="A0A1F2WI17"/>
<evidence type="ECO:0000256" key="2">
    <source>
        <dbReference type="ARBA" id="ARBA00022741"/>
    </source>
</evidence>
<organism evidence="5 6">
    <name type="scientific">Candidatus Solincola sediminis</name>
    <dbReference type="NCBI Taxonomy" id="1797199"/>
    <lineage>
        <taxon>Bacteria</taxon>
        <taxon>Bacillati</taxon>
        <taxon>Actinomycetota</taxon>
        <taxon>Candidatus Geothermincolia</taxon>
        <taxon>Candidatus Geothermincolales</taxon>
        <taxon>Candidatus Geothermincolaceae</taxon>
        <taxon>Candidatus Solincola</taxon>
    </lineage>
</organism>
<dbReference type="PANTHER" id="PTHR24220">
    <property type="entry name" value="IMPORT ATP-BINDING PROTEIN"/>
    <property type="match status" value="1"/>
</dbReference>
<dbReference type="GO" id="GO:0005524">
    <property type="term" value="F:ATP binding"/>
    <property type="evidence" value="ECO:0007669"/>
    <property type="project" value="UniProtKB-KW"/>
</dbReference>
<dbReference type="InterPro" id="IPR015854">
    <property type="entry name" value="ABC_transpr_LolD-like"/>
</dbReference>
<gene>
    <name evidence="5" type="ORF">A2Y75_10120</name>
</gene>
<protein>
    <recommendedName>
        <fullName evidence="4">ABC transporter domain-containing protein</fullName>
    </recommendedName>
</protein>
<dbReference type="SUPFAM" id="SSF52540">
    <property type="entry name" value="P-loop containing nucleoside triphosphate hydrolases"/>
    <property type="match status" value="1"/>
</dbReference>
<dbReference type="EMBL" id="MELK01000045">
    <property type="protein sequence ID" value="OFW56496.1"/>
    <property type="molecule type" value="Genomic_DNA"/>
</dbReference>